<dbReference type="AlphaFoldDB" id="A0A1H4Y6D0"/>
<evidence type="ECO:0000256" key="1">
    <source>
        <dbReference type="SAM" id="MobiDB-lite"/>
    </source>
</evidence>
<gene>
    <name evidence="2" type="ORF">SAMN04489727_6562</name>
</gene>
<dbReference type="STRING" id="208445.SAMN04489727_6562"/>
<dbReference type="Proteomes" id="UP000199622">
    <property type="component" value="Unassembled WGS sequence"/>
</dbReference>
<dbReference type="OrthoDB" id="9808690at2"/>
<proteinExistence type="predicted"/>
<dbReference type="EMBL" id="FNSO01000004">
    <property type="protein sequence ID" value="SED13377.1"/>
    <property type="molecule type" value="Genomic_DNA"/>
</dbReference>
<accession>A0A1H4Y6D0</accession>
<keyword evidence="3" id="KW-1185">Reference proteome</keyword>
<evidence type="ECO:0000313" key="2">
    <source>
        <dbReference type="EMBL" id="SED13377.1"/>
    </source>
</evidence>
<sequence length="75" mass="8884">MADTDDDGKRPVEPPQGRAAGLPYDWRSPTAERIRARVWNAGDPRLWTPKTFGWGYNLNFYWVVHPIRYVRARRR</sequence>
<feature type="region of interest" description="Disordered" evidence="1">
    <location>
        <begin position="1"/>
        <end position="24"/>
    </location>
</feature>
<protein>
    <recommendedName>
        <fullName evidence="4">DUF5808 domain-containing protein</fullName>
    </recommendedName>
</protein>
<evidence type="ECO:0008006" key="4">
    <source>
        <dbReference type="Google" id="ProtNLM"/>
    </source>
</evidence>
<evidence type="ECO:0000313" key="3">
    <source>
        <dbReference type="Proteomes" id="UP000199622"/>
    </source>
</evidence>
<dbReference type="RefSeq" id="WP_091320150.1">
    <property type="nucleotide sequence ID" value="NZ_FNSO01000004.1"/>
</dbReference>
<name>A0A1H4Y6D0_9PSEU</name>
<reference evidence="3" key="1">
    <citation type="submission" date="2016-10" db="EMBL/GenBank/DDBJ databases">
        <authorList>
            <person name="Varghese N."/>
            <person name="Submissions S."/>
        </authorList>
    </citation>
    <scope>NUCLEOTIDE SEQUENCE [LARGE SCALE GENOMIC DNA]</scope>
    <source>
        <strain evidence="3">DSM 44544</strain>
    </source>
</reference>
<organism evidence="2 3">
    <name type="scientific">Amycolatopsis tolypomycina</name>
    <dbReference type="NCBI Taxonomy" id="208445"/>
    <lineage>
        <taxon>Bacteria</taxon>
        <taxon>Bacillati</taxon>
        <taxon>Actinomycetota</taxon>
        <taxon>Actinomycetes</taxon>
        <taxon>Pseudonocardiales</taxon>
        <taxon>Pseudonocardiaceae</taxon>
        <taxon>Amycolatopsis</taxon>
    </lineage>
</organism>